<comment type="catalytic activity">
    <reaction evidence="1">
        <text>(2E)-4-hydroxy-3-methylbut-2-enyl diphosphate + oxidized [flavodoxin] + H2O + 2 H(+) = 2-C-methyl-D-erythritol 2,4-cyclic diphosphate + reduced [flavodoxin]</text>
        <dbReference type="Rhea" id="RHEA:43604"/>
        <dbReference type="Rhea" id="RHEA-COMP:10622"/>
        <dbReference type="Rhea" id="RHEA-COMP:10623"/>
        <dbReference type="ChEBI" id="CHEBI:15377"/>
        <dbReference type="ChEBI" id="CHEBI:15378"/>
        <dbReference type="ChEBI" id="CHEBI:57618"/>
        <dbReference type="ChEBI" id="CHEBI:58210"/>
        <dbReference type="ChEBI" id="CHEBI:58483"/>
        <dbReference type="ChEBI" id="CHEBI:128753"/>
        <dbReference type="EC" id="1.17.7.3"/>
    </reaction>
</comment>
<dbReference type="SUPFAM" id="SSF56014">
    <property type="entry name" value="Nitrite and sulphite reductase 4Fe-4S domain-like"/>
    <property type="match status" value="1"/>
</dbReference>
<dbReference type="HAMAP" id="MF_00159">
    <property type="entry name" value="IspG"/>
    <property type="match status" value="1"/>
</dbReference>
<feature type="binding site" evidence="1">
    <location>
        <position position="300"/>
    </location>
    <ligand>
        <name>[4Fe-4S] cluster</name>
        <dbReference type="ChEBI" id="CHEBI:49883"/>
    </ligand>
</feature>
<dbReference type="Gene3D" id="3.30.413.10">
    <property type="entry name" value="Sulfite Reductase Hemoprotein, domain 1"/>
    <property type="match status" value="1"/>
</dbReference>
<dbReference type="OrthoDB" id="9803214at2"/>
<dbReference type="GO" id="GO:0019288">
    <property type="term" value="P:isopentenyl diphosphate biosynthetic process, methylerythritol 4-phosphate pathway"/>
    <property type="evidence" value="ECO:0007669"/>
    <property type="project" value="UniProtKB-UniRule"/>
</dbReference>
<keyword evidence="1 4" id="KW-0560">Oxidoreductase</keyword>
<keyword evidence="1" id="KW-0411">Iron-sulfur</keyword>
<dbReference type="Gene3D" id="3.20.20.20">
    <property type="entry name" value="Dihydropteroate synthase-like"/>
    <property type="match status" value="1"/>
</dbReference>
<dbReference type="PANTHER" id="PTHR30454:SF0">
    <property type="entry name" value="4-HYDROXY-3-METHYLBUT-2-EN-1-YL DIPHOSPHATE SYNTHASE (FERREDOXIN), CHLOROPLASTIC"/>
    <property type="match status" value="1"/>
</dbReference>
<dbReference type="EMBL" id="CP033512">
    <property type="protein sequence ID" value="QHG90174.1"/>
    <property type="molecule type" value="Genomic_DNA"/>
</dbReference>
<dbReference type="EC" id="1.17.7.3" evidence="1"/>
<feature type="domain" description="IspG TIM-barrel" evidence="2">
    <location>
        <begin position="8"/>
        <end position="247"/>
    </location>
</feature>
<keyword evidence="1" id="KW-0414">Isoprene biosynthesis</keyword>
<reference evidence="5" key="1">
    <citation type="submission" date="2018-11" db="EMBL/GenBank/DDBJ databases">
        <title>The first complete genome sequence of Mycoplasma iowae strain 695.</title>
        <authorList>
            <person name="Ghanem M."/>
            <person name="El-Gazzar M."/>
        </authorList>
    </citation>
    <scope>NUCLEOTIDE SEQUENCE [LARGE SCALE GENOMIC DNA]</scope>
    <source>
        <strain evidence="5">695</strain>
    </source>
</reference>
<gene>
    <name evidence="1 4" type="primary">ispG</name>
    <name evidence="4" type="synonym">gcpE</name>
    <name evidence="4" type="ORF">EER00_04800</name>
</gene>
<feature type="binding site" evidence="1">
    <location>
        <position position="265"/>
    </location>
    <ligand>
        <name>[4Fe-4S] cluster</name>
        <dbReference type="ChEBI" id="CHEBI:49883"/>
    </ligand>
</feature>
<dbReference type="FunFam" id="3.20.20.20:FF:000001">
    <property type="entry name" value="4-hydroxy-3-methylbut-2-en-1-yl diphosphate synthase (flavodoxin)"/>
    <property type="match status" value="1"/>
</dbReference>
<dbReference type="GO" id="GO:0016114">
    <property type="term" value="P:terpenoid biosynthetic process"/>
    <property type="evidence" value="ECO:0007669"/>
    <property type="project" value="InterPro"/>
</dbReference>
<feature type="binding site" evidence="1">
    <location>
        <position position="268"/>
    </location>
    <ligand>
        <name>[4Fe-4S] cluster</name>
        <dbReference type="ChEBI" id="CHEBI:49883"/>
    </ligand>
</feature>
<feature type="binding site" evidence="1">
    <location>
        <position position="307"/>
    </location>
    <ligand>
        <name>[4Fe-4S] cluster</name>
        <dbReference type="ChEBI" id="CHEBI:49883"/>
    </ligand>
</feature>
<evidence type="ECO:0000256" key="1">
    <source>
        <dbReference type="HAMAP-Rule" id="MF_00159"/>
    </source>
</evidence>
<dbReference type="Proteomes" id="UP000464283">
    <property type="component" value="Chromosome"/>
</dbReference>
<keyword evidence="1" id="KW-0408">Iron</keyword>
<dbReference type="NCBIfam" id="NF001540">
    <property type="entry name" value="PRK00366.1"/>
    <property type="match status" value="1"/>
</dbReference>
<dbReference type="InterPro" id="IPR058579">
    <property type="entry name" value="IspG_C"/>
</dbReference>
<dbReference type="Pfam" id="PF26540">
    <property type="entry name" value="GcpE_C"/>
    <property type="match status" value="1"/>
</dbReference>
<comment type="similarity">
    <text evidence="1">Belongs to the IspG family.</text>
</comment>
<keyword evidence="1" id="KW-0004">4Fe-4S</keyword>
<evidence type="ECO:0000313" key="4">
    <source>
        <dbReference type="EMBL" id="QHG90174.1"/>
    </source>
</evidence>
<dbReference type="GO" id="GO:0046429">
    <property type="term" value="F:4-hydroxy-3-methylbut-2-en-1-yl diphosphate synthase activity (ferredoxin)"/>
    <property type="evidence" value="ECO:0007669"/>
    <property type="project" value="UniProtKB-UniRule"/>
</dbReference>
<dbReference type="InterPro" id="IPR004588">
    <property type="entry name" value="IspG_bac-typ"/>
</dbReference>
<protein>
    <recommendedName>
        <fullName evidence="1">4-hydroxy-3-methylbut-2-en-1-yl diphosphate synthase (flavodoxin)</fullName>
        <ecNumber evidence="1">1.17.7.3</ecNumber>
    </recommendedName>
    <alternativeName>
        <fullName evidence="1">1-hydroxy-2-methyl-2-(E)-butenyl 4-diphosphate synthase</fullName>
    </alternativeName>
</protein>
<proteinExistence type="inferred from homology"/>
<dbReference type="InterPro" id="IPR045854">
    <property type="entry name" value="NO2/SO3_Rdtase_4Fe4S_sf"/>
</dbReference>
<dbReference type="UniPathway" id="UPA00056">
    <property type="reaction ID" value="UER00096"/>
</dbReference>
<dbReference type="GO" id="GO:0005506">
    <property type="term" value="F:iron ion binding"/>
    <property type="evidence" value="ECO:0007669"/>
    <property type="project" value="InterPro"/>
</dbReference>
<feature type="domain" description="IspG C-terminal" evidence="3">
    <location>
        <begin position="262"/>
        <end position="348"/>
    </location>
</feature>
<dbReference type="PIRSF" id="PIRSF004640">
    <property type="entry name" value="IspG"/>
    <property type="match status" value="1"/>
</dbReference>
<accession>A0A6P1LF32</accession>
<dbReference type="SUPFAM" id="SSF51717">
    <property type="entry name" value="Dihydropteroate synthetase-like"/>
    <property type="match status" value="1"/>
</dbReference>
<dbReference type="InterPro" id="IPR011005">
    <property type="entry name" value="Dihydropteroate_synth-like_sf"/>
</dbReference>
<dbReference type="PANTHER" id="PTHR30454">
    <property type="entry name" value="4-HYDROXY-3-METHYLBUT-2-EN-1-YL DIPHOSPHATE SYNTHASE"/>
    <property type="match status" value="1"/>
</dbReference>
<keyword evidence="1" id="KW-0479">Metal-binding</keyword>
<dbReference type="NCBIfam" id="TIGR00612">
    <property type="entry name" value="ispG_gcpE"/>
    <property type="match status" value="1"/>
</dbReference>
<evidence type="ECO:0000313" key="5">
    <source>
        <dbReference type="Proteomes" id="UP000464283"/>
    </source>
</evidence>
<comment type="cofactor">
    <cofactor evidence="1">
        <name>[4Fe-4S] cluster</name>
        <dbReference type="ChEBI" id="CHEBI:49883"/>
    </cofactor>
    <text evidence="1">Binds 1 [4Fe-4S] cluster.</text>
</comment>
<comment type="function">
    <text evidence="1">Converts 2C-methyl-D-erythritol 2,4-cyclodiphosphate (ME-2,4cPP) into 1-hydroxy-2-methyl-2-(E)-butenyl 4-diphosphate.</text>
</comment>
<dbReference type="KEGG" id="miw:EER00_04800"/>
<sequence>MNTIRQNTKKVFVKNIQIGGNNNVIIQSMTNTKTHDVEKTLEQINRMVKAGCQLVRVAVLDDTDAQALKEIVEKSPCPIIADIHFNPYLAIKALHANVAKIRLNPGNIKDENQLKEIIKLANEKNVPIRVGVNSGSLPDDLMKKYGVTAEAMILAAKRYVNLFESNGFNNIVVSLKATNALLTIQAYKLAAKEFKYPLHLGITESGSIFNGTIKSCAGLGVLLYEGIGNTIRISLTGDPVEEVKVCKKLLNSFGLFQNMVDVISCPTCGRLQFDLESVVKEIEEYTKKMDFPLKVAILGCAVNGPGEAKEADIGIAGGKGTGIIFENGKIIKSVKEELLVPELKKIIDKKHKEFMENKKG</sequence>
<evidence type="ECO:0000259" key="2">
    <source>
        <dbReference type="Pfam" id="PF04551"/>
    </source>
</evidence>
<name>A0A6P1LF32_MALIO</name>
<organism evidence="4 5">
    <name type="scientific">Malacoplasma iowae 695</name>
    <dbReference type="NCBI Taxonomy" id="1048830"/>
    <lineage>
        <taxon>Bacteria</taxon>
        <taxon>Bacillati</taxon>
        <taxon>Mycoplasmatota</taxon>
        <taxon>Mycoplasmoidales</taxon>
        <taxon>Mycoplasmoidaceae</taxon>
        <taxon>Malacoplasma</taxon>
    </lineage>
</organism>
<dbReference type="Pfam" id="PF04551">
    <property type="entry name" value="GcpE"/>
    <property type="match status" value="1"/>
</dbReference>
<dbReference type="GO" id="GO:0051539">
    <property type="term" value="F:4 iron, 4 sulfur cluster binding"/>
    <property type="evidence" value="ECO:0007669"/>
    <property type="project" value="UniProtKB-UniRule"/>
</dbReference>
<dbReference type="GO" id="GO:0141197">
    <property type="term" value="F:4-hydroxy-3-methylbut-2-enyl-diphosphate synthase activity (flavodoxin)"/>
    <property type="evidence" value="ECO:0007669"/>
    <property type="project" value="UniProtKB-EC"/>
</dbReference>
<dbReference type="InterPro" id="IPR016425">
    <property type="entry name" value="IspG_bac"/>
</dbReference>
<comment type="pathway">
    <text evidence="1">Isoprenoid biosynthesis; isopentenyl diphosphate biosynthesis via DXP pathway; isopentenyl diphosphate from 1-deoxy-D-xylulose 5-phosphate: step 5/6.</text>
</comment>
<dbReference type="InterPro" id="IPR058578">
    <property type="entry name" value="IspG_TIM"/>
</dbReference>
<evidence type="ECO:0000259" key="3">
    <source>
        <dbReference type="Pfam" id="PF26540"/>
    </source>
</evidence>
<dbReference type="AlphaFoldDB" id="A0A6P1LF32"/>